<accession>A0A1F5B4Z9</accession>
<evidence type="ECO:0000256" key="2">
    <source>
        <dbReference type="SAM" id="Phobius"/>
    </source>
</evidence>
<keyword evidence="2" id="KW-0812">Transmembrane</keyword>
<evidence type="ECO:0000313" key="4">
    <source>
        <dbReference type="Proteomes" id="UP000176431"/>
    </source>
</evidence>
<keyword evidence="2" id="KW-1133">Transmembrane helix</keyword>
<feature type="compositionally biased region" description="Low complexity" evidence="1">
    <location>
        <begin position="28"/>
        <end position="47"/>
    </location>
</feature>
<dbReference type="AlphaFoldDB" id="A0A1F5B4Z9"/>
<sequence>MTARELLLTARGGWRGLSLAAWEPRGDAPTARAVSAAEVAEPRAPSRAARERGRSLPSWPQTERPVRPPLSRTGRQRSAEQADGAEPAEPVREQVRVQMLAVEERREVSAEPVVLVVAVALVAWFYPSLGFRTVMV</sequence>
<evidence type="ECO:0000256" key="1">
    <source>
        <dbReference type="SAM" id="MobiDB-lite"/>
    </source>
</evidence>
<protein>
    <submittedName>
        <fullName evidence="3">Uncharacterized protein</fullName>
    </submittedName>
</protein>
<reference evidence="3 4" key="1">
    <citation type="journal article" date="2016" name="Nat. Commun.">
        <title>Thousands of microbial genomes shed light on interconnected biogeochemical processes in an aquifer system.</title>
        <authorList>
            <person name="Anantharaman K."/>
            <person name="Brown C.T."/>
            <person name="Hug L.A."/>
            <person name="Sharon I."/>
            <person name="Castelle C.J."/>
            <person name="Probst A.J."/>
            <person name="Thomas B.C."/>
            <person name="Singh A."/>
            <person name="Wilkins M.J."/>
            <person name="Karaoz U."/>
            <person name="Brodie E.L."/>
            <person name="Williams K.H."/>
            <person name="Hubbard S.S."/>
            <person name="Banfield J.F."/>
        </authorList>
    </citation>
    <scope>NUCLEOTIDE SEQUENCE [LARGE SCALE GENOMIC DNA]</scope>
</reference>
<name>A0A1F5B4Z9_9BACT</name>
<organism evidence="3 4">
    <name type="scientific">Candidatus Azambacteria bacterium RIFCSPHIGHO2_01_FULL_40_24</name>
    <dbReference type="NCBI Taxonomy" id="1797301"/>
    <lineage>
        <taxon>Bacteria</taxon>
        <taxon>Candidatus Azamiibacteriota</taxon>
    </lineage>
</organism>
<gene>
    <name evidence="3" type="ORF">A2819_02280</name>
</gene>
<keyword evidence="2" id="KW-0472">Membrane</keyword>
<comment type="caution">
    <text evidence="3">The sequence shown here is derived from an EMBL/GenBank/DDBJ whole genome shotgun (WGS) entry which is preliminary data.</text>
</comment>
<proteinExistence type="predicted"/>
<feature type="transmembrane region" description="Helical" evidence="2">
    <location>
        <begin position="108"/>
        <end position="126"/>
    </location>
</feature>
<feature type="region of interest" description="Disordered" evidence="1">
    <location>
        <begin position="25"/>
        <end position="91"/>
    </location>
</feature>
<evidence type="ECO:0000313" key="3">
    <source>
        <dbReference type="EMBL" id="OGD25698.1"/>
    </source>
</evidence>
<dbReference type="Proteomes" id="UP000176431">
    <property type="component" value="Unassembled WGS sequence"/>
</dbReference>
<dbReference type="EMBL" id="MEYK01000005">
    <property type="protein sequence ID" value="OGD25698.1"/>
    <property type="molecule type" value="Genomic_DNA"/>
</dbReference>